<dbReference type="SUPFAM" id="SSF51366">
    <property type="entry name" value="Ribulose-phoshate binding barrel"/>
    <property type="match status" value="1"/>
</dbReference>
<comment type="caution">
    <text evidence="8">The sequence shown here is derived from an EMBL/GenBank/DDBJ whole genome shotgun (WGS) entry which is preliminary data.</text>
</comment>
<dbReference type="Gene3D" id="3.20.20.70">
    <property type="entry name" value="Aldolase class I"/>
    <property type="match status" value="1"/>
</dbReference>
<evidence type="ECO:0000256" key="1">
    <source>
        <dbReference type="ARBA" id="ARBA00000056"/>
    </source>
</evidence>
<protein>
    <recommendedName>
        <fullName evidence="5">N-acylglucosamine-6-phosphate 2-epimerase</fullName>
        <ecNumber evidence="5">5.1.3.9</ecNumber>
    </recommendedName>
</protein>
<evidence type="ECO:0000256" key="2">
    <source>
        <dbReference type="ARBA" id="ARBA00002147"/>
    </source>
</evidence>
<dbReference type="AlphaFoldDB" id="A0A6V8K138"/>
<comment type="function">
    <text evidence="2">Converts N-acetylmannosamine-6-phosphate (ManNAc-6-P) to N-acetylglucosamine-6-phosphate (GlcNAc-6-P).</text>
</comment>
<evidence type="ECO:0000313" key="9">
    <source>
        <dbReference type="Proteomes" id="UP000482800"/>
    </source>
</evidence>
<accession>A0A6V8K138</accession>
<dbReference type="InterPro" id="IPR011060">
    <property type="entry name" value="RibuloseP-bd_barrel"/>
</dbReference>
<dbReference type="UniPathway" id="UPA00629">
    <property type="reaction ID" value="UER00682"/>
</dbReference>
<evidence type="ECO:0000256" key="6">
    <source>
        <dbReference type="ARBA" id="ARBA00023235"/>
    </source>
</evidence>
<dbReference type="GO" id="GO:0019262">
    <property type="term" value="P:N-acetylneuraminate catabolic process"/>
    <property type="evidence" value="ECO:0007669"/>
    <property type="project" value="UniProtKB-UniPathway"/>
</dbReference>
<dbReference type="GO" id="GO:0047465">
    <property type="term" value="F:N-acylglucosamine-6-phosphate 2-epimerase activity"/>
    <property type="evidence" value="ECO:0007669"/>
    <property type="project" value="UniProtKB-EC"/>
</dbReference>
<keyword evidence="6" id="KW-0413">Isomerase</keyword>
<keyword evidence="9" id="KW-1185">Reference proteome</keyword>
<dbReference type="EMBL" id="BLPF01000001">
    <property type="protein sequence ID" value="GFJ76081.1"/>
    <property type="molecule type" value="Genomic_DNA"/>
</dbReference>
<name>A0A6V8K138_9ACTN</name>
<gene>
    <name evidence="8" type="primary">nanE</name>
    <name evidence="8" type="ORF">Phou_002610</name>
</gene>
<reference evidence="8 9" key="2">
    <citation type="submission" date="2020-03" db="EMBL/GenBank/DDBJ databases">
        <authorList>
            <person name="Ichikawa N."/>
            <person name="Kimura A."/>
            <person name="Kitahashi Y."/>
            <person name="Uohara A."/>
        </authorList>
    </citation>
    <scope>NUCLEOTIDE SEQUENCE [LARGE SCALE GENOMIC DNA]</scope>
    <source>
        <strain evidence="8 9">NBRC 108639</strain>
    </source>
</reference>
<dbReference type="GO" id="GO:0005829">
    <property type="term" value="C:cytosol"/>
    <property type="evidence" value="ECO:0007669"/>
    <property type="project" value="TreeGrafter"/>
</dbReference>
<reference evidence="8 9" key="1">
    <citation type="submission" date="2020-03" db="EMBL/GenBank/DDBJ databases">
        <title>Whole genome shotgun sequence of Phytohabitans houttuyneae NBRC 108639.</title>
        <authorList>
            <person name="Komaki H."/>
            <person name="Tamura T."/>
        </authorList>
    </citation>
    <scope>NUCLEOTIDE SEQUENCE [LARGE SCALE GENOMIC DNA]</scope>
    <source>
        <strain evidence="8 9">NBRC 108639</strain>
    </source>
</reference>
<keyword evidence="7" id="KW-0119">Carbohydrate metabolism</keyword>
<proteinExistence type="inferred from homology"/>
<dbReference type="InterPro" id="IPR007260">
    <property type="entry name" value="NanE"/>
</dbReference>
<dbReference type="Proteomes" id="UP000482800">
    <property type="component" value="Unassembled WGS sequence"/>
</dbReference>
<evidence type="ECO:0000256" key="7">
    <source>
        <dbReference type="ARBA" id="ARBA00023277"/>
    </source>
</evidence>
<dbReference type="InterPro" id="IPR013785">
    <property type="entry name" value="Aldolase_TIM"/>
</dbReference>
<evidence type="ECO:0000256" key="4">
    <source>
        <dbReference type="ARBA" id="ARBA00007439"/>
    </source>
</evidence>
<comment type="pathway">
    <text evidence="3">Amino-sugar metabolism; N-acetylneuraminate degradation; D-fructose 6-phosphate from N-acetylneuraminate: step 3/5.</text>
</comment>
<dbReference type="EC" id="5.1.3.9" evidence="5"/>
<dbReference type="GO" id="GO:0006053">
    <property type="term" value="P:N-acetylmannosamine catabolic process"/>
    <property type="evidence" value="ECO:0007669"/>
    <property type="project" value="TreeGrafter"/>
</dbReference>
<dbReference type="Pfam" id="PF04131">
    <property type="entry name" value="NanE"/>
    <property type="match status" value="1"/>
</dbReference>
<comment type="similarity">
    <text evidence="4">Belongs to the NanE family.</text>
</comment>
<dbReference type="RefSeq" id="WP_173058042.1">
    <property type="nucleotide sequence ID" value="NZ_BAABGO010000003.1"/>
</dbReference>
<evidence type="ECO:0000256" key="3">
    <source>
        <dbReference type="ARBA" id="ARBA00005081"/>
    </source>
</evidence>
<dbReference type="PANTHER" id="PTHR36204:SF1">
    <property type="entry name" value="N-ACETYLMANNOSAMINE-6-PHOSPHATE 2-EPIMERASE-RELATED"/>
    <property type="match status" value="1"/>
</dbReference>
<dbReference type="PANTHER" id="PTHR36204">
    <property type="entry name" value="N-ACETYLMANNOSAMINE-6-PHOSPHATE 2-EPIMERASE-RELATED"/>
    <property type="match status" value="1"/>
</dbReference>
<comment type="catalytic activity">
    <reaction evidence="1">
        <text>an N-acyl-D-glucosamine 6-phosphate = an N-acyl-D-mannosamine 6-phosphate</text>
        <dbReference type="Rhea" id="RHEA:23932"/>
        <dbReference type="ChEBI" id="CHEBI:57599"/>
        <dbReference type="ChEBI" id="CHEBI:57666"/>
        <dbReference type="EC" id="5.1.3.9"/>
    </reaction>
</comment>
<organism evidence="8 9">
    <name type="scientific">Phytohabitans houttuyneae</name>
    <dbReference type="NCBI Taxonomy" id="1076126"/>
    <lineage>
        <taxon>Bacteria</taxon>
        <taxon>Bacillati</taxon>
        <taxon>Actinomycetota</taxon>
        <taxon>Actinomycetes</taxon>
        <taxon>Micromonosporales</taxon>
        <taxon>Micromonosporaceae</taxon>
    </lineage>
</organism>
<sequence>MTLFPARSLIVSCQAGAASALRGPEPMALMAREAAAGGAAGIRANGPADVAAIRAAVDLPIIGIHKLGDPAGVFITPTAAAAAEVVRAGATLVALDGTLRPRPDGVPLAALISVIHADLGVPVMADVDTYEAGVAAREAGADLVASTLSGYTGGGPVPDGPDLDLVARLASTLDCPVVAEGRYATPEQVRAALDAGAHAVVVGTAITNPAAITRHFLRATA</sequence>
<dbReference type="NCBIfam" id="NF002231">
    <property type="entry name" value="PRK01130.1"/>
    <property type="match status" value="1"/>
</dbReference>
<evidence type="ECO:0000256" key="5">
    <source>
        <dbReference type="ARBA" id="ARBA00013180"/>
    </source>
</evidence>
<evidence type="ECO:0000313" key="8">
    <source>
        <dbReference type="EMBL" id="GFJ76081.1"/>
    </source>
</evidence>